<dbReference type="PANTHER" id="PTHR11319">
    <property type="entry name" value="G PROTEIN-COUPLED RECEPTOR-RELATED"/>
    <property type="match status" value="1"/>
</dbReference>
<feature type="transmembrane region" description="Helical" evidence="1">
    <location>
        <begin position="854"/>
        <end position="871"/>
    </location>
</feature>
<dbReference type="Proteomes" id="UP001159427">
    <property type="component" value="Unassembled WGS sequence"/>
</dbReference>
<keyword evidence="1" id="KW-0812">Transmembrane</keyword>
<feature type="transmembrane region" description="Helical" evidence="1">
    <location>
        <begin position="922"/>
        <end position="949"/>
    </location>
</feature>
<name>A0ABN8LRY2_9CNID</name>
<dbReference type="PANTHER" id="PTHR11319:SF35">
    <property type="entry name" value="OUTER MEMBRANE PROTEIN PMPC-RELATED"/>
    <property type="match status" value="1"/>
</dbReference>
<feature type="transmembrane region" description="Helical" evidence="1">
    <location>
        <begin position="733"/>
        <end position="753"/>
    </location>
</feature>
<organism evidence="2 3">
    <name type="scientific">Porites evermanni</name>
    <dbReference type="NCBI Taxonomy" id="104178"/>
    <lineage>
        <taxon>Eukaryota</taxon>
        <taxon>Metazoa</taxon>
        <taxon>Cnidaria</taxon>
        <taxon>Anthozoa</taxon>
        <taxon>Hexacorallia</taxon>
        <taxon>Scleractinia</taxon>
        <taxon>Fungiina</taxon>
        <taxon>Poritidae</taxon>
        <taxon>Porites</taxon>
    </lineage>
</organism>
<dbReference type="Gene3D" id="2.160.20.10">
    <property type="entry name" value="Single-stranded right-handed beta-helix, Pectin lyase-like"/>
    <property type="match status" value="1"/>
</dbReference>
<comment type="caution">
    <text evidence="2">The sequence shown here is derived from an EMBL/GenBank/DDBJ whole genome shotgun (WGS) entry which is preliminary data.</text>
</comment>
<reference evidence="2 3" key="1">
    <citation type="submission" date="2022-05" db="EMBL/GenBank/DDBJ databases">
        <authorList>
            <consortium name="Genoscope - CEA"/>
            <person name="William W."/>
        </authorList>
    </citation>
    <scope>NUCLEOTIDE SEQUENCE [LARGE SCALE GENOMIC DNA]</scope>
</reference>
<keyword evidence="3" id="KW-1185">Reference proteome</keyword>
<sequence>VLGFCFASKIWYVSRTQGSRTKDCNSPENSCKSLADVFSLVDWGDTIYLDGTNTKENPYECLTMTSPQLRTTLNISVSFIGQNAPAYLSCPNGIFFTGGQVKVHFSGLVFYSTPMSFYLCSIYIQKSVFKNPLLGMALLKFYSVANLTIFQSVFQENAIISVDDGHFVLLSDSRLQNNTEMAATIIPSQKGKVKVDHCEFINSQGGLKITSVRNSSVFLSNTIFSKHTVKPSFVLELESTSEAVIQNVTIEKSLIVSDNSRKSAAVYIALSEEGNNTVSITDSVFKENTFNAGGVGAMIIDNGPDLMKSKGCKNFLFNDSTEAYSVFSYTNRVLVTNCAFNRNFGKYAGALLIFNGLTRLTNCTFTDNFAEFRAGHISIGEGSGGAEIYNCTLRQKEGRKTFLSYESNNTVSFLYSGTLGTLVMKDSVMDFTPFLHEQVLVEIVNGGHVAIENTSSILCPVGNRISVDNYSHGLVTRSTGSAASCALEVKMYGIYCERCPDGFYSLQRGVAYGTRVKDDIKCLPCPFGADCSRNVENEKNFWGSLVKQNPPTLHFYMCPPGYCEPPKDSSLLTYNGCHGHRSGVLCGACAVGYSETLFSSECALNEDCGDIWFWPVAILYILLMAIYFVKKPPIVPFLTSQILWFRKTKTEESSKEKTSDSGENKVSGAASTDKGYQKVVFYFYQASSLLFGGTTRESNIVPFLLASFNFQVPTSPSGLGCPFPGLTVVTKELFIMCGFFTLLLSVFLIHGFQRLVSRLRRRCCPSLASHLSAVAEVVLLGYASLTTSMLKLLTVQRIEPGDELRLFYDGNIVLFMWWQYILLALVTAFVIPYVGLLYWGTNKLNVKCITAREFLFASFFPLPFLLYWAIFRRKQICDNTESQEQNKERASVMRVLYGPFRPPSDGQRGSLHWESVLISRRLILILLFTFIGNASIRLMLSTVVCLFVALHHILWNPYKDSKANKLETVSLITLVIFGLFNTVQATFITSGVRHRGPIKTYIDALNWIQVSILLVIPVVLIIAVIFAIVSQIGRLVYVSAILFCQMFQSRKGRRSSVVSKRNSLERNNRESLFSDAEVIEQPNKGFVHEMIEGSPLSSSEEICHKEPVMN</sequence>
<keyword evidence="1" id="KW-1133">Transmembrane helix</keyword>
<dbReference type="InterPro" id="IPR011050">
    <property type="entry name" value="Pectin_lyase_fold/virulence"/>
</dbReference>
<keyword evidence="1" id="KW-0472">Membrane</keyword>
<feature type="non-terminal residue" evidence="2">
    <location>
        <position position="1"/>
    </location>
</feature>
<accession>A0ABN8LRY2</accession>
<dbReference type="EMBL" id="CALNXI010000072">
    <property type="protein sequence ID" value="CAH3017814.1"/>
    <property type="molecule type" value="Genomic_DNA"/>
</dbReference>
<evidence type="ECO:0000313" key="3">
    <source>
        <dbReference type="Proteomes" id="UP001159427"/>
    </source>
</evidence>
<gene>
    <name evidence="2" type="ORF">PEVE_00040022</name>
</gene>
<feature type="transmembrane region" description="Helical" evidence="1">
    <location>
        <begin position="1004"/>
        <end position="1029"/>
    </location>
</feature>
<dbReference type="InterPro" id="IPR012334">
    <property type="entry name" value="Pectin_lyas_fold"/>
</dbReference>
<evidence type="ECO:0000256" key="1">
    <source>
        <dbReference type="SAM" id="Phobius"/>
    </source>
</evidence>
<feature type="transmembrane region" description="Helical" evidence="1">
    <location>
        <begin position="814"/>
        <end position="834"/>
    </location>
</feature>
<proteinExistence type="predicted"/>
<protein>
    <submittedName>
        <fullName evidence="2">Uncharacterized protein</fullName>
    </submittedName>
</protein>
<evidence type="ECO:0000313" key="2">
    <source>
        <dbReference type="EMBL" id="CAH3017814.1"/>
    </source>
</evidence>
<dbReference type="SUPFAM" id="SSF51126">
    <property type="entry name" value="Pectin lyase-like"/>
    <property type="match status" value="1"/>
</dbReference>
<feature type="transmembrane region" description="Helical" evidence="1">
    <location>
        <begin position="969"/>
        <end position="992"/>
    </location>
</feature>